<dbReference type="InterPro" id="IPR036188">
    <property type="entry name" value="FAD/NAD-bd_sf"/>
</dbReference>
<dbReference type="GO" id="GO:0004497">
    <property type="term" value="F:monooxygenase activity"/>
    <property type="evidence" value="ECO:0007669"/>
    <property type="project" value="UniProtKB-KW"/>
</dbReference>
<dbReference type="Pfam" id="PF04820">
    <property type="entry name" value="Trp_halogenase"/>
    <property type="match status" value="1"/>
</dbReference>
<evidence type="ECO:0000256" key="1">
    <source>
        <dbReference type="ARBA" id="ARBA00023002"/>
    </source>
</evidence>
<sequence>MSYSLGVREEYSGCEIMVAAAVAVLDVDVLIFGSGFGGSLTGLLARQMGLRAAIVDRTHHPRFAIGESTTPLANLVLEGLAQRYGLPRLLPLVNYASWKAAYPQVVCGLKRGFSYFGHRFDEPFRPRSDHQNELLVAASQGEADADTHWLRADVDQFLAQEAVAAGIPLWEDTVLVELHHDTTGWTAVVRHRDEARQVHARFVVDATGEGGCLAQRLGLTNAVDSLHTHSRAVFAHFLNVVPWREIYATRGGRLGDHPFPCDAAALHHVFDGGWMYQLRFDNGITSAGFCLDPRQFPEPSAQSPDEEFAELLRRLPAVREQFAGATPVSHGGRIVRSGRLQRRFAPAAGTDWALLPHAAGFIDPLHSTGIAQTLFGIERLACAWEQHWNRSTLADAMAEYNRRLQTELEFIDTLVAGCYRGFGEFPRLAALTMFYFAAATWSERCRRAALHEAHPFDAAASRPSRGAWPAYLCADDEALRTALHRCARAVSQAAVSTTELMESIASAIAPYNHAGLCDPSRHNMYPHQP</sequence>
<dbReference type="InterPro" id="IPR006905">
    <property type="entry name" value="Flavin_halogenase"/>
</dbReference>
<proteinExistence type="predicted"/>
<evidence type="ECO:0008006" key="4">
    <source>
        <dbReference type="Google" id="ProtNLM"/>
    </source>
</evidence>
<keyword evidence="1" id="KW-0560">Oxidoreductase</keyword>
<dbReference type="EMBL" id="DSVQ01000018">
    <property type="protein sequence ID" value="HGT40558.1"/>
    <property type="molecule type" value="Genomic_DNA"/>
</dbReference>
<comment type="caution">
    <text evidence="3">The sequence shown here is derived from an EMBL/GenBank/DDBJ whole genome shotgun (WGS) entry which is preliminary data.</text>
</comment>
<name>A0A7C4LP37_9PLAN</name>
<dbReference type="InterPro" id="IPR050816">
    <property type="entry name" value="Flavin-dep_Halogenase_NPB"/>
</dbReference>
<accession>A0A7C4LP37</accession>
<protein>
    <recommendedName>
        <fullName evidence="4">FAD-dependent oxidoreductase</fullName>
    </recommendedName>
</protein>
<organism evidence="3">
    <name type="scientific">Schlesneria paludicola</name>
    <dbReference type="NCBI Taxonomy" id="360056"/>
    <lineage>
        <taxon>Bacteria</taxon>
        <taxon>Pseudomonadati</taxon>
        <taxon>Planctomycetota</taxon>
        <taxon>Planctomycetia</taxon>
        <taxon>Planctomycetales</taxon>
        <taxon>Planctomycetaceae</taxon>
        <taxon>Schlesneria</taxon>
    </lineage>
</organism>
<dbReference type="SUPFAM" id="SSF51905">
    <property type="entry name" value="FAD/NAD(P)-binding domain"/>
    <property type="match status" value="1"/>
</dbReference>
<gene>
    <name evidence="3" type="ORF">ENS64_15035</name>
</gene>
<evidence type="ECO:0000256" key="2">
    <source>
        <dbReference type="ARBA" id="ARBA00023033"/>
    </source>
</evidence>
<dbReference type="PANTHER" id="PTHR43747:SF5">
    <property type="entry name" value="FAD-BINDING DOMAIN-CONTAINING PROTEIN"/>
    <property type="match status" value="1"/>
</dbReference>
<dbReference type="PANTHER" id="PTHR43747">
    <property type="entry name" value="FAD-BINDING PROTEIN"/>
    <property type="match status" value="1"/>
</dbReference>
<dbReference type="AlphaFoldDB" id="A0A7C4LP37"/>
<reference evidence="3" key="1">
    <citation type="journal article" date="2020" name="mSystems">
        <title>Genome- and Community-Level Interaction Insights into Carbon Utilization and Element Cycling Functions of Hydrothermarchaeota in Hydrothermal Sediment.</title>
        <authorList>
            <person name="Zhou Z."/>
            <person name="Liu Y."/>
            <person name="Xu W."/>
            <person name="Pan J."/>
            <person name="Luo Z.H."/>
            <person name="Li M."/>
        </authorList>
    </citation>
    <scope>NUCLEOTIDE SEQUENCE [LARGE SCALE GENOMIC DNA]</scope>
    <source>
        <strain evidence="3">SpSt-508</strain>
    </source>
</reference>
<dbReference type="Gene3D" id="3.50.50.60">
    <property type="entry name" value="FAD/NAD(P)-binding domain"/>
    <property type="match status" value="1"/>
</dbReference>
<evidence type="ECO:0000313" key="3">
    <source>
        <dbReference type="EMBL" id="HGT40558.1"/>
    </source>
</evidence>
<keyword evidence="2" id="KW-0503">Monooxygenase</keyword>